<dbReference type="RefSeq" id="WP_136543560.1">
    <property type="nucleotide sequence ID" value="NZ_STGU01000029.1"/>
</dbReference>
<reference evidence="1 2" key="1">
    <citation type="submission" date="2019-04" db="EMBL/GenBank/DDBJ databases">
        <title>genome sequence of strain W3.</title>
        <authorList>
            <person name="Gao J."/>
            <person name="Sun J."/>
        </authorList>
    </citation>
    <scope>NUCLEOTIDE SEQUENCE [LARGE SCALE GENOMIC DNA]</scope>
    <source>
        <strain evidence="1 2">W3</strain>
    </source>
</reference>
<organism evidence="1 2">
    <name type="scientific">Rhizobium rosettiformans W3</name>
    <dbReference type="NCBI Taxonomy" id="538378"/>
    <lineage>
        <taxon>Bacteria</taxon>
        <taxon>Pseudomonadati</taxon>
        <taxon>Pseudomonadota</taxon>
        <taxon>Alphaproteobacteria</taxon>
        <taxon>Hyphomicrobiales</taxon>
        <taxon>Rhizobiaceae</taxon>
        <taxon>Rhizobium/Agrobacterium group</taxon>
        <taxon>Rhizobium</taxon>
    </lineage>
</organism>
<sequence length="67" mass="7864">MAFERFLSEWVYFDYRHRQSSLSAQLSWMILPERTLTVEIARVMRKEDDVTANDSQTTISSKLSGSF</sequence>
<evidence type="ECO:0000313" key="1">
    <source>
        <dbReference type="EMBL" id="THV29868.1"/>
    </source>
</evidence>
<dbReference type="Proteomes" id="UP000307378">
    <property type="component" value="Unassembled WGS sequence"/>
</dbReference>
<protein>
    <submittedName>
        <fullName evidence="1">Uncharacterized protein</fullName>
    </submittedName>
</protein>
<proteinExistence type="predicted"/>
<name>A0A4S8PH00_9HYPH</name>
<accession>A0A4S8PH00</accession>
<dbReference type="EMBL" id="STGU01000029">
    <property type="protein sequence ID" value="THV29868.1"/>
    <property type="molecule type" value="Genomic_DNA"/>
</dbReference>
<comment type="caution">
    <text evidence="1">The sequence shown here is derived from an EMBL/GenBank/DDBJ whole genome shotgun (WGS) entry which is preliminary data.</text>
</comment>
<gene>
    <name evidence="1" type="ORF">FAA86_23205</name>
</gene>
<evidence type="ECO:0000313" key="2">
    <source>
        <dbReference type="Proteomes" id="UP000307378"/>
    </source>
</evidence>
<dbReference type="AlphaFoldDB" id="A0A4S8PH00"/>